<evidence type="ECO:0000313" key="1">
    <source>
        <dbReference type="EMBL" id="REF73149.1"/>
    </source>
</evidence>
<name>A0A3D9Y1U5_PARVE</name>
<accession>A0A3D9Y1U5</accession>
<sequence>MIRARILPCVCRPSGWIALWRRIGQCAILDQRVTFP</sequence>
<organism evidence="1 2">
    <name type="scientific">Paracoccus versutus</name>
    <name type="common">Thiobacillus versutus</name>
    <dbReference type="NCBI Taxonomy" id="34007"/>
    <lineage>
        <taxon>Bacteria</taxon>
        <taxon>Pseudomonadati</taxon>
        <taxon>Pseudomonadota</taxon>
        <taxon>Alphaproteobacteria</taxon>
        <taxon>Rhodobacterales</taxon>
        <taxon>Paracoccaceae</taxon>
        <taxon>Paracoccus</taxon>
    </lineage>
</organism>
<reference evidence="1 2" key="1">
    <citation type="submission" date="2018-08" db="EMBL/GenBank/DDBJ databases">
        <title>Genomic Encyclopedia of Archaeal and Bacterial Type Strains, Phase II (KMG-II): from individual species to whole genera.</title>
        <authorList>
            <person name="Goeker M."/>
        </authorList>
    </citation>
    <scope>NUCLEOTIDE SEQUENCE [LARGE SCALE GENOMIC DNA]</scope>
    <source>
        <strain evidence="1 2">DSM 17099</strain>
    </source>
</reference>
<comment type="caution">
    <text evidence="1">The sequence shown here is derived from an EMBL/GenBank/DDBJ whole genome shotgun (WGS) entry which is preliminary data.</text>
</comment>
<gene>
    <name evidence="1" type="ORF">BDD41_1677</name>
</gene>
<dbReference type="Proteomes" id="UP000256941">
    <property type="component" value="Unassembled WGS sequence"/>
</dbReference>
<dbReference type="AlphaFoldDB" id="A0A3D9Y1U5"/>
<evidence type="ECO:0000313" key="2">
    <source>
        <dbReference type="Proteomes" id="UP000256941"/>
    </source>
</evidence>
<protein>
    <submittedName>
        <fullName evidence="1">Uncharacterized protein</fullName>
    </submittedName>
</protein>
<dbReference type="EMBL" id="QTUJ01000001">
    <property type="protein sequence ID" value="REF73149.1"/>
    <property type="molecule type" value="Genomic_DNA"/>
</dbReference>
<proteinExistence type="predicted"/>